<dbReference type="GO" id="GO:0005975">
    <property type="term" value="P:carbohydrate metabolic process"/>
    <property type="evidence" value="ECO:0007669"/>
    <property type="project" value="InterPro"/>
</dbReference>
<keyword evidence="11" id="KW-0812">Transmembrane</keyword>
<dbReference type="InterPro" id="IPR001362">
    <property type="entry name" value="Glyco_hydro_32"/>
</dbReference>
<dbReference type="SMART" id="SM00640">
    <property type="entry name" value="Glyco_32"/>
    <property type="match status" value="1"/>
</dbReference>
<dbReference type="Pfam" id="PF00251">
    <property type="entry name" value="Glyco_hydro_32N"/>
    <property type="match status" value="1"/>
</dbReference>
<protein>
    <recommendedName>
        <fullName evidence="17">Sucrose:sucrose 1-fructosyltransferase</fullName>
    </recommendedName>
</protein>
<sequence>AKTLRKTPAGSIPKKSHLYPRTPAINLPRSPTEATTHPSVRKESTELPRDHRASSGGAMDSSRVILIPGTPPLPYAYEQLPSSSADAKGIEEERAGGGGLRWRACAAVLAASAVVALVVAAAVFGASGAGWDAVAASVPATPATEFPRSRGKEHGVSEKTSGAYSANAFPWSNAMLQWQRTGYHFQPDKYYQNGIYCPSPVYYGGWYHFFYQYNPSGSVWEPQIVWGHAVSKDLIHWRHLPPALVPDQWYDIKGVLTGSITVLPDGKVILLYTGNTETFAQVTCLAEPADPSDPLLREWVKHPANPVVFPPPGIGMKDFRDPTTAWFDESDGTWRTIIGSKNDSDHSGIVFSYKTKDFLSYELMPGYMYRGPKGTGEYECIDLYAVGGGRKASDMYNSTAEDVLYVLKESSDDDRHDWYSLGRFDAAANKWTPIDEELELGVGLRYDWGKYYASKSFYDPVKKRRVVWAYVGETDSERADITKGWANLQSIPRTVELDEKTRTNLVQWPVEELDALRINTTDLSGIIVGAGSVAFLPLHQTAQLDIEATFRIDASAIEALNEADVSYNCTTSSGAATRGALGPFGLLVLANRALTEQTGVYFYVSKGLDGGLRTHFCHDELRSSHASDVVKRVVGSTVPVLDGEDFSVRVLVDHSIVQSFAMDGRLTATSRAYPTEAIYAAAGVYMFNNATGTSVTAEKLVVHDMDSSYNHIYTDDDLVVVD</sequence>
<evidence type="ECO:0000256" key="1">
    <source>
        <dbReference type="ARBA" id="ARBA00004116"/>
    </source>
</evidence>
<evidence type="ECO:0000313" key="16">
    <source>
        <dbReference type="Proteomes" id="UP000015105"/>
    </source>
</evidence>
<accession>A0A453QAJ3</accession>
<dbReference type="Pfam" id="PF08244">
    <property type="entry name" value="Glyco_hydro_32C"/>
    <property type="match status" value="1"/>
</dbReference>
<comment type="similarity">
    <text evidence="2 9">Belongs to the glycosyl hydrolase 32 family.</text>
</comment>
<feature type="compositionally biased region" description="Basic and acidic residues" evidence="10">
    <location>
        <begin position="40"/>
        <end position="53"/>
    </location>
</feature>
<reference evidence="15" key="3">
    <citation type="journal article" date="2017" name="Nature">
        <title>Genome sequence of the progenitor of the wheat D genome Aegilops tauschii.</title>
        <authorList>
            <person name="Luo M.C."/>
            <person name="Gu Y.Q."/>
            <person name="Puiu D."/>
            <person name="Wang H."/>
            <person name="Twardziok S.O."/>
            <person name="Deal K.R."/>
            <person name="Huo N."/>
            <person name="Zhu T."/>
            <person name="Wang L."/>
            <person name="Wang Y."/>
            <person name="McGuire P.E."/>
            <person name="Liu S."/>
            <person name="Long H."/>
            <person name="Ramasamy R.K."/>
            <person name="Rodriguez J.C."/>
            <person name="Van S.L."/>
            <person name="Yuan L."/>
            <person name="Wang Z."/>
            <person name="Xia Z."/>
            <person name="Xiao L."/>
            <person name="Anderson O.D."/>
            <person name="Ouyang S."/>
            <person name="Liang Y."/>
            <person name="Zimin A.V."/>
            <person name="Pertea G."/>
            <person name="Qi P."/>
            <person name="Bennetzen J.L."/>
            <person name="Dai X."/>
            <person name="Dawson M.W."/>
            <person name="Muller H.G."/>
            <person name="Kugler K."/>
            <person name="Rivarola-Duarte L."/>
            <person name="Spannagl M."/>
            <person name="Mayer K.F.X."/>
            <person name="Lu F.H."/>
            <person name="Bevan M.W."/>
            <person name="Leroy P."/>
            <person name="Li P."/>
            <person name="You F.M."/>
            <person name="Sun Q."/>
            <person name="Liu Z."/>
            <person name="Lyons E."/>
            <person name="Wicker T."/>
            <person name="Salzberg S.L."/>
            <person name="Devos K.M."/>
            <person name="Dvorak J."/>
        </authorList>
    </citation>
    <scope>NUCLEOTIDE SEQUENCE [LARGE SCALE GENOMIC DNA]</scope>
    <source>
        <strain evidence="15">cv. AL8/78</strain>
    </source>
</reference>
<dbReference type="CDD" id="cd18624">
    <property type="entry name" value="GH32_Fruct1-like"/>
    <property type="match status" value="1"/>
</dbReference>
<evidence type="ECO:0000256" key="5">
    <source>
        <dbReference type="ARBA" id="ARBA00022801"/>
    </source>
</evidence>
<dbReference type="Proteomes" id="UP000015105">
    <property type="component" value="Chromosome 7D"/>
</dbReference>
<dbReference type="Gramene" id="AET7Gv20017900.5">
    <property type="protein sequence ID" value="AET7Gv20017900.5"/>
    <property type="gene ID" value="AET7Gv20017900"/>
</dbReference>
<dbReference type="Gene3D" id="2.115.10.20">
    <property type="entry name" value="Glycosyl hydrolase domain, family 43"/>
    <property type="match status" value="1"/>
</dbReference>
<dbReference type="GO" id="GO:0005773">
    <property type="term" value="C:vacuole"/>
    <property type="evidence" value="ECO:0007669"/>
    <property type="project" value="UniProtKB-SubCell"/>
</dbReference>
<keyword evidence="6" id="KW-1015">Disulfide bond</keyword>
<evidence type="ECO:0000259" key="12">
    <source>
        <dbReference type="Pfam" id="PF00251"/>
    </source>
</evidence>
<dbReference type="Gene3D" id="2.60.120.560">
    <property type="entry name" value="Exo-inulinase, domain 1"/>
    <property type="match status" value="1"/>
</dbReference>
<dbReference type="Pfam" id="PF11837">
    <property type="entry name" value="INV_N"/>
    <property type="match status" value="1"/>
</dbReference>
<keyword evidence="3" id="KW-0926">Vacuole</keyword>
<evidence type="ECO:0000256" key="8">
    <source>
        <dbReference type="ARBA" id="ARBA00023295"/>
    </source>
</evidence>
<keyword evidence="11" id="KW-1133">Transmembrane helix</keyword>
<evidence type="ECO:0008006" key="17">
    <source>
        <dbReference type="Google" id="ProtNLM"/>
    </source>
</evidence>
<evidence type="ECO:0000256" key="11">
    <source>
        <dbReference type="SAM" id="Phobius"/>
    </source>
</evidence>
<evidence type="ECO:0000256" key="2">
    <source>
        <dbReference type="ARBA" id="ARBA00009902"/>
    </source>
</evidence>
<dbReference type="InterPro" id="IPR013148">
    <property type="entry name" value="Glyco_hydro_32_N"/>
</dbReference>
<dbReference type="InterPro" id="IPR013320">
    <property type="entry name" value="ConA-like_dom_sf"/>
</dbReference>
<dbReference type="EnsemblPlants" id="AET7Gv20017900.5">
    <property type="protein sequence ID" value="AET7Gv20017900.5"/>
    <property type="gene ID" value="AET7Gv20017900"/>
</dbReference>
<evidence type="ECO:0000256" key="4">
    <source>
        <dbReference type="ARBA" id="ARBA00022729"/>
    </source>
</evidence>
<evidence type="ECO:0000256" key="6">
    <source>
        <dbReference type="ARBA" id="ARBA00023157"/>
    </source>
</evidence>
<reference evidence="16" key="1">
    <citation type="journal article" date="2014" name="Science">
        <title>Ancient hybridizations among the ancestral genomes of bread wheat.</title>
        <authorList>
            <consortium name="International Wheat Genome Sequencing Consortium,"/>
            <person name="Marcussen T."/>
            <person name="Sandve S.R."/>
            <person name="Heier L."/>
            <person name="Spannagl M."/>
            <person name="Pfeifer M."/>
            <person name="Jakobsen K.S."/>
            <person name="Wulff B.B."/>
            <person name="Steuernagel B."/>
            <person name="Mayer K.F."/>
            <person name="Olsen O.A."/>
        </authorList>
    </citation>
    <scope>NUCLEOTIDE SEQUENCE [LARGE SCALE GENOMIC DNA]</scope>
    <source>
        <strain evidence="16">cv. AL8/78</strain>
    </source>
</reference>
<keyword evidence="7" id="KW-0325">Glycoprotein</keyword>
<reference evidence="15" key="5">
    <citation type="journal article" date="2021" name="G3 (Bethesda)">
        <title>Aegilops tauschii genome assembly Aet v5.0 features greater sequence contiguity and improved annotation.</title>
        <authorList>
            <person name="Wang L."/>
            <person name="Zhu T."/>
            <person name="Rodriguez J.C."/>
            <person name="Deal K.R."/>
            <person name="Dubcovsky J."/>
            <person name="McGuire P.E."/>
            <person name="Lux T."/>
            <person name="Spannagl M."/>
            <person name="Mayer K.F.X."/>
            <person name="Baldrich P."/>
            <person name="Meyers B.C."/>
            <person name="Huo N."/>
            <person name="Gu Y.Q."/>
            <person name="Zhou H."/>
            <person name="Devos K.M."/>
            <person name="Bennetzen J.L."/>
            <person name="Unver T."/>
            <person name="Budak H."/>
            <person name="Gulick P.J."/>
            <person name="Galiba G."/>
            <person name="Kalapos B."/>
            <person name="Nelson D.R."/>
            <person name="Li P."/>
            <person name="You F.M."/>
            <person name="Luo M.C."/>
            <person name="Dvorak J."/>
        </authorList>
    </citation>
    <scope>NUCLEOTIDE SEQUENCE [LARGE SCALE GENOMIC DNA]</scope>
    <source>
        <strain evidence="15">cv. AL8/78</strain>
    </source>
</reference>
<reference evidence="15" key="4">
    <citation type="submission" date="2019-03" db="UniProtKB">
        <authorList>
            <consortium name="EnsemblPlants"/>
        </authorList>
    </citation>
    <scope>IDENTIFICATION</scope>
</reference>
<feature type="domain" description="Beta-fructofuranosidase N-terminal" evidence="14">
    <location>
        <begin position="77"/>
        <end position="176"/>
    </location>
</feature>
<evidence type="ECO:0000256" key="9">
    <source>
        <dbReference type="RuleBase" id="RU362110"/>
    </source>
</evidence>
<organism evidence="15 16">
    <name type="scientific">Aegilops tauschii subsp. strangulata</name>
    <name type="common">Goatgrass</name>
    <dbReference type="NCBI Taxonomy" id="200361"/>
    <lineage>
        <taxon>Eukaryota</taxon>
        <taxon>Viridiplantae</taxon>
        <taxon>Streptophyta</taxon>
        <taxon>Embryophyta</taxon>
        <taxon>Tracheophyta</taxon>
        <taxon>Spermatophyta</taxon>
        <taxon>Magnoliopsida</taxon>
        <taxon>Liliopsida</taxon>
        <taxon>Poales</taxon>
        <taxon>Poaceae</taxon>
        <taxon>BOP clade</taxon>
        <taxon>Pooideae</taxon>
        <taxon>Triticodae</taxon>
        <taxon>Triticeae</taxon>
        <taxon>Triticinae</taxon>
        <taxon>Aegilops</taxon>
    </lineage>
</organism>
<dbReference type="InterPro" id="IPR013189">
    <property type="entry name" value="Glyco_hydro_32_C"/>
</dbReference>
<keyword evidence="8 9" id="KW-0326">Glycosidase</keyword>
<comment type="subcellular location">
    <subcellularLocation>
        <location evidence="1">Vacuole</location>
    </subcellularLocation>
</comment>
<keyword evidence="16" id="KW-1185">Reference proteome</keyword>
<dbReference type="SUPFAM" id="SSF75005">
    <property type="entry name" value="Arabinanase/levansucrase/invertase"/>
    <property type="match status" value="1"/>
</dbReference>
<dbReference type="AlphaFoldDB" id="A0A453QAJ3"/>
<dbReference type="InterPro" id="IPR023296">
    <property type="entry name" value="Glyco_hydro_beta-prop_sf"/>
</dbReference>
<name>A0A453QAJ3_AEGTS</name>
<feature type="region of interest" description="Disordered" evidence="10">
    <location>
        <begin position="1"/>
        <end position="63"/>
    </location>
</feature>
<keyword evidence="4" id="KW-0732">Signal</keyword>
<evidence type="ECO:0000256" key="10">
    <source>
        <dbReference type="SAM" id="MobiDB-lite"/>
    </source>
</evidence>
<dbReference type="PANTHER" id="PTHR31953">
    <property type="entry name" value="BETA-FRUCTOFURANOSIDASE, INSOLUBLE ISOENZYME CWINV1-RELATED"/>
    <property type="match status" value="1"/>
</dbReference>
<evidence type="ECO:0000259" key="14">
    <source>
        <dbReference type="Pfam" id="PF11837"/>
    </source>
</evidence>
<evidence type="ECO:0000313" key="15">
    <source>
        <dbReference type="EnsemblPlants" id="AET7Gv20017900.5"/>
    </source>
</evidence>
<dbReference type="SUPFAM" id="SSF49899">
    <property type="entry name" value="Concanavalin A-like lectins/glucanases"/>
    <property type="match status" value="1"/>
</dbReference>
<feature type="transmembrane region" description="Helical" evidence="11">
    <location>
        <begin position="104"/>
        <end position="131"/>
    </location>
</feature>
<dbReference type="GO" id="GO:0004564">
    <property type="term" value="F:beta-fructofuranosidase activity"/>
    <property type="evidence" value="ECO:0007669"/>
    <property type="project" value="InterPro"/>
</dbReference>
<feature type="domain" description="Glycosyl hydrolase family 32 N-terminal" evidence="12">
    <location>
        <begin position="184"/>
        <end position="509"/>
    </location>
</feature>
<reference evidence="16" key="2">
    <citation type="journal article" date="2017" name="Nat. Plants">
        <title>The Aegilops tauschii genome reveals multiple impacts of transposons.</title>
        <authorList>
            <person name="Zhao G."/>
            <person name="Zou C."/>
            <person name="Li K."/>
            <person name="Wang K."/>
            <person name="Li T."/>
            <person name="Gao L."/>
            <person name="Zhang X."/>
            <person name="Wang H."/>
            <person name="Yang Z."/>
            <person name="Liu X."/>
            <person name="Jiang W."/>
            <person name="Mao L."/>
            <person name="Kong X."/>
            <person name="Jiao Y."/>
            <person name="Jia J."/>
        </authorList>
    </citation>
    <scope>NUCLEOTIDE SEQUENCE [LARGE SCALE GENOMIC DNA]</scope>
    <source>
        <strain evidence="16">cv. AL8/78</strain>
    </source>
</reference>
<keyword evidence="5 9" id="KW-0378">Hydrolase</keyword>
<dbReference type="STRING" id="200361.A0A453QAJ3"/>
<feature type="domain" description="Glycosyl hydrolase family 32 C-terminal" evidence="13">
    <location>
        <begin position="514"/>
        <end position="703"/>
    </location>
</feature>
<proteinExistence type="inferred from homology"/>
<evidence type="ECO:0000256" key="3">
    <source>
        <dbReference type="ARBA" id="ARBA00022554"/>
    </source>
</evidence>
<evidence type="ECO:0000259" key="13">
    <source>
        <dbReference type="Pfam" id="PF08244"/>
    </source>
</evidence>
<dbReference type="InterPro" id="IPR050551">
    <property type="entry name" value="Fructan_Metab_Enzymes"/>
</dbReference>
<evidence type="ECO:0000256" key="7">
    <source>
        <dbReference type="ARBA" id="ARBA00023180"/>
    </source>
</evidence>
<keyword evidence="11" id="KW-0472">Membrane</keyword>
<dbReference type="InterPro" id="IPR021792">
    <property type="entry name" value="Beta-fructofuranosidase_N"/>
</dbReference>